<dbReference type="KEGG" id="vg:55007262"/>
<keyword evidence="2" id="KW-0813">Transport</keyword>
<accession>A0A3G3M5X3</accession>
<keyword evidence="4" id="KW-0249">Electron transport</keyword>
<dbReference type="InterPro" id="IPR028871">
    <property type="entry name" value="BlueCu_1_BS"/>
</dbReference>
<dbReference type="PANTHER" id="PTHR34192">
    <property type="entry name" value="PLASTOCYANIN MAJOR ISOFORM, CHLOROPLASTIC-RELATED"/>
    <property type="match status" value="1"/>
</dbReference>
<evidence type="ECO:0000313" key="9">
    <source>
        <dbReference type="Proteomes" id="UP000281181"/>
    </source>
</evidence>
<dbReference type="GO" id="GO:0016020">
    <property type="term" value="C:membrane"/>
    <property type="evidence" value="ECO:0007669"/>
    <property type="project" value="UniProtKB-SubCell"/>
</dbReference>
<keyword evidence="5" id="KW-0186">Copper</keyword>
<dbReference type="GO" id="GO:0005507">
    <property type="term" value="F:copper ion binding"/>
    <property type="evidence" value="ECO:0007669"/>
    <property type="project" value="InterPro"/>
</dbReference>
<dbReference type="InterPro" id="IPR008972">
    <property type="entry name" value="Cupredoxin"/>
</dbReference>
<feature type="domain" description="Blue (type 1) copper" evidence="7">
    <location>
        <begin position="22"/>
        <end position="107"/>
    </location>
</feature>
<keyword evidence="3" id="KW-0479">Metal-binding</keyword>
<evidence type="ECO:0000313" key="8">
    <source>
        <dbReference type="EMBL" id="AYR01843.1"/>
    </source>
</evidence>
<evidence type="ECO:0000256" key="1">
    <source>
        <dbReference type="ARBA" id="ARBA00004370"/>
    </source>
</evidence>
<dbReference type="Pfam" id="PF00127">
    <property type="entry name" value="Copper-bind"/>
    <property type="match status" value="1"/>
</dbReference>
<dbReference type="InterPro" id="IPR000923">
    <property type="entry name" value="BlueCu_1"/>
</dbReference>
<dbReference type="NCBIfam" id="TIGR02656">
    <property type="entry name" value="cyanin_plasto"/>
    <property type="match status" value="1"/>
</dbReference>
<evidence type="ECO:0000256" key="6">
    <source>
        <dbReference type="ARBA" id="ARBA00023136"/>
    </source>
</evidence>
<dbReference type="PANTHER" id="PTHR34192:SF10">
    <property type="entry name" value="PLASTOCYANIN MAJOR ISOFORM, CHLOROPLASTIC-RELATED"/>
    <property type="match status" value="1"/>
</dbReference>
<dbReference type="InterPro" id="IPR002387">
    <property type="entry name" value="Plastocyanin"/>
</dbReference>
<dbReference type="SUPFAM" id="SSF49503">
    <property type="entry name" value="Cupredoxins"/>
    <property type="match status" value="1"/>
</dbReference>
<keyword evidence="6" id="KW-0472">Membrane</keyword>
<evidence type="ECO:0000256" key="4">
    <source>
        <dbReference type="ARBA" id="ARBA00022982"/>
    </source>
</evidence>
<protein>
    <submittedName>
        <fullName evidence="8">Plastocyanin</fullName>
    </submittedName>
</protein>
<evidence type="ECO:0000256" key="2">
    <source>
        <dbReference type="ARBA" id="ARBA00022448"/>
    </source>
</evidence>
<dbReference type="PRINTS" id="PR00157">
    <property type="entry name" value="PLASTOCYANIN"/>
</dbReference>
<evidence type="ECO:0000256" key="5">
    <source>
        <dbReference type="ARBA" id="ARBA00023008"/>
    </source>
</evidence>
<keyword evidence="9" id="KW-1185">Reference proteome</keyword>
<proteinExistence type="predicted"/>
<comment type="subcellular location">
    <subcellularLocation>
        <location evidence="1">Membrane</location>
    </subcellularLocation>
</comment>
<organism evidence="8 9">
    <name type="scientific">Synechococcus phage S-P4</name>
    <dbReference type="NCBI Taxonomy" id="2484640"/>
    <lineage>
        <taxon>Viruses</taxon>
        <taxon>Duplodnaviria</taxon>
        <taxon>Heunggongvirae</taxon>
        <taxon>Uroviricota</taxon>
        <taxon>Caudoviricetes</taxon>
        <taxon>Pantevenvirales</taxon>
        <taxon>Kyanoviridae</taxon>
        <taxon>Leucotheavirus</taxon>
        <taxon>Leucotheavirus sp4</taxon>
    </lineage>
</organism>
<dbReference type="Proteomes" id="UP000281181">
    <property type="component" value="Segment"/>
</dbReference>
<dbReference type="RefSeq" id="YP_009816028.1">
    <property type="nucleotide sequence ID" value="NC_048102.1"/>
</dbReference>
<dbReference type="Gene3D" id="2.60.40.420">
    <property type="entry name" value="Cupredoxins - blue copper proteins"/>
    <property type="match status" value="1"/>
</dbReference>
<dbReference type="PROSITE" id="PS00196">
    <property type="entry name" value="COPPER_BLUE"/>
    <property type="match status" value="1"/>
</dbReference>
<name>A0A3G3M5X3_9CAUD</name>
<reference evidence="8 9" key="1">
    <citation type="submission" date="2018-09" db="EMBL/GenBank/DDBJ databases">
        <authorList>
            <person name="You S."/>
        </authorList>
    </citation>
    <scope>NUCLEOTIDE SEQUENCE [LARGE SCALE GENOMIC DNA]</scope>
</reference>
<dbReference type="EMBL" id="MH920639">
    <property type="protein sequence ID" value="AYR01843.1"/>
    <property type="molecule type" value="Genomic_DNA"/>
</dbReference>
<evidence type="ECO:0000256" key="3">
    <source>
        <dbReference type="ARBA" id="ARBA00022723"/>
    </source>
</evidence>
<sequence>MKFIFALIATLFLAAPAWAVDVQMGSGGNLVFEPAEITISAGESVHFVNNMLPPHNVIVEDHPELGHEALAMMPGEEFDVAFPEAGDYTYWCGPHKGAGMIGTVHVE</sequence>
<dbReference type="GO" id="GO:0009055">
    <property type="term" value="F:electron transfer activity"/>
    <property type="evidence" value="ECO:0007669"/>
    <property type="project" value="InterPro"/>
</dbReference>
<dbReference type="GeneID" id="55007262"/>
<evidence type="ECO:0000259" key="7">
    <source>
        <dbReference type="Pfam" id="PF00127"/>
    </source>
</evidence>